<dbReference type="EMBL" id="BAABUJ010000007">
    <property type="protein sequence ID" value="GAA5796952.1"/>
    <property type="molecule type" value="Genomic_DNA"/>
</dbReference>
<feature type="domain" description="RFX-type winged-helix" evidence="2">
    <location>
        <begin position="68"/>
        <end position="143"/>
    </location>
</feature>
<dbReference type="Proteomes" id="UP001476247">
    <property type="component" value="Unassembled WGS sequence"/>
</dbReference>
<sequence length="521" mass="60011">MSLHLNQQTMATNATDNINELNGTEYIEEKEEEAMTMPANMRGSSNDSTNLELLDPSIMADRETSMHVTTWIRANYVREREHNVPRRNMFEHYKIDCTSQDLTPVNSATFGKLLRVVFPDLKTRRLGVRGQSKYHYCGIRVRTPEDGAILIGRSVQNSPMAYSASASTSASASGSVPPSPSVVSAAPTFITSTFTSVSLNRSETDNDLLASFTLTYERHCKEIFRFISNNQLDKVRESMEIFYNGMPEHFVQLIQNTPEVTDAVWRWDCSLYDAMITTFLPSINHKLPAETVRTLRTYTRELRDYIQSNLSRFPIPFYQKKADVARIFCAKFRRQLSLNFAAQTAATVLSMPDHVAIMRQDWERFDFDGILDQTLWVCECDNSEIRNILRQDIYELLTSKPGIEHWMKWVSTLVHRYLKAHTPTSINDANHYLARSKQILLKWTFYTSLIMKDLTLQQARSFGSFHNLRLFLDDYILYLVEENIAQVNYTLMQQQMNEVSSRVGAYFSESPIATTSDRNLK</sequence>
<keyword evidence="4" id="KW-1185">Reference proteome</keyword>
<name>A0ABP9XQA4_9FUNG</name>
<dbReference type="Gene3D" id="1.10.10.10">
    <property type="entry name" value="Winged helix-like DNA-binding domain superfamily/Winged helix DNA-binding domain"/>
    <property type="match status" value="1"/>
</dbReference>
<dbReference type="SUPFAM" id="SSF46785">
    <property type="entry name" value="Winged helix' DNA-binding domain"/>
    <property type="match status" value="1"/>
</dbReference>
<dbReference type="PROSITE" id="PS51526">
    <property type="entry name" value="RFX_DBD"/>
    <property type="match status" value="1"/>
</dbReference>
<dbReference type="InterPro" id="IPR036390">
    <property type="entry name" value="WH_DNA-bd_sf"/>
</dbReference>
<evidence type="ECO:0000313" key="4">
    <source>
        <dbReference type="Proteomes" id="UP001476247"/>
    </source>
</evidence>
<evidence type="ECO:0000256" key="1">
    <source>
        <dbReference type="ARBA" id="ARBA00023125"/>
    </source>
</evidence>
<dbReference type="Pfam" id="PF25340">
    <property type="entry name" value="BCD_RFX"/>
    <property type="match status" value="1"/>
</dbReference>
<dbReference type="PANTHER" id="PTHR12619">
    <property type="entry name" value="RFX TRANSCRIPTION FACTOR FAMILY"/>
    <property type="match status" value="1"/>
</dbReference>
<keyword evidence="1" id="KW-0238">DNA-binding</keyword>
<dbReference type="Pfam" id="PF02257">
    <property type="entry name" value="RFX_DNA_binding"/>
    <property type="match status" value="1"/>
</dbReference>
<dbReference type="InterPro" id="IPR039779">
    <property type="entry name" value="RFX-like"/>
</dbReference>
<dbReference type="PANTHER" id="PTHR12619:SF5">
    <property type="entry name" value="TRANSCRIPTION FACTOR RFX4"/>
    <property type="match status" value="1"/>
</dbReference>
<accession>A0ABP9XQA4</accession>
<dbReference type="InterPro" id="IPR057321">
    <property type="entry name" value="RFX1-4/6/8-like_BCD"/>
</dbReference>
<dbReference type="InterPro" id="IPR003150">
    <property type="entry name" value="DNA-bd_RFX"/>
</dbReference>
<protein>
    <recommendedName>
        <fullName evidence="2">RFX-type winged-helix domain-containing protein</fullName>
    </recommendedName>
</protein>
<gene>
    <name evidence="3" type="ORF">HPULCUR_002330</name>
</gene>
<evidence type="ECO:0000259" key="2">
    <source>
        <dbReference type="PROSITE" id="PS51526"/>
    </source>
</evidence>
<comment type="caution">
    <text evidence="3">The sequence shown here is derived from an EMBL/GenBank/DDBJ whole genome shotgun (WGS) entry which is preliminary data.</text>
</comment>
<evidence type="ECO:0000313" key="3">
    <source>
        <dbReference type="EMBL" id="GAA5796952.1"/>
    </source>
</evidence>
<organism evidence="3 4">
    <name type="scientific">Helicostylum pulchrum</name>
    <dbReference type="NCBI Taxonomy" id="562976"/>
    <lineage>
        <taxon>Eukaryota</taxon>
        <taxon>Fungi</taxon>
        <taxon>Fungi incertae sedis</taxon>
        <taxon>Mucoromycota</taxon>
        <taxon>Mucoromycotina</taxon>
        <taxon>Mucoromycetes</taxon>
        <taxon>Mucorales</taxon>
        <taxon>Mucorineae</taxon>
        <taxon>Mucoraceae</taxon>
        <taxon>Helicostylum</taxon>
    </lineage>
</organism>
<proteinExistence type="predicted"/>
<reference evidence="3 4" key="1">
    <citation type="submission" date="2024-04" db="EMBL/GenBank/DDBJ databases">
        <title>genome sequences of Mucor flavus KT1a and Helicostylum pulchrum KT1b strains isolation_sourced from the surface of a dry-aged beef.</title>
        <authorList>
            <person name="Toyotome T."/>
            <person name="Hosono M."/>
            <person name="Torimaru M."/>
            <person name="Fukuda K."/>
            <person name="Mikami N."/>
        </authorList>
    </citation>
    <scope>NUCLEOTIDE SEQUENCE [LARGE SCALE GENOMIC DNA]</scope>
    <source>
        <strain evidence="3 4">KT1b</strain>
    </source>
</reference>
<dbReference type="InterPro" id="IPR036388">
    <property type="entry name" value="WH-like_DNA-bd_sf"/>
</dbReference>